<comment type="caution">
    <text evidence="9">The sequence shown here is derived from an EMBL/GenBank/DDBJ whole genome shotgun (WGS) entry which is preliminary data.</text>
</comment>
<dbReference type="GO" id="GO:0012505">
    <property type="term" value="C:endomembrane system"/>
    <property type="evidence" value="ECO:0007669"/>
    <property type="project" value="UniProtKB-SubCell"/>
</dbReference>
<keyword evidence="6 7" id="KW-0472">Membrane</keyword>
<evidence type="ECO:0000256" key="6">
    <source>
        <dbReference type="ARBA" id="ARBA00023136"/>
    </source>
</evidence>
<evidence type="ECO:0000313" key="10">
    <source>
        <dbReference type="Proteomes" id="UP000604475"/>
    </source>
</evidence>
<reference evidence="9" key="1">
    <citation type="submission" date="2020-12" db="EMBL/GenBank/DDBJ databases">
        <title>Genomic characterization of non-nitrogen-fixing Frankia strains.</title>
        <authorList>
            <person name="Carlos-Shanley C."/>
            <person name="Guerra T."/>
            <person name="Hahn D."/>
        </authorList>
    </citation>
    <scope>NUCLEOTIDE SEQUENCE</scope>
    <source>
        <strain evidence="9">CN6</strain>
    </source>
</reference>
<gene>
    <name evidence="9" type="ORF">I7412_35920</name>
</gene>
<keyword evidence="10" id="KW-1185">Reference proteome</keyword>
<proteinExistence type="predicted"/>
<keyword evidence="2 7" id="KW-0812">Transmembrane</keyword>
<dbReference type="GO" id="GO:0006643">
    <property type="term" value="P:membrane lipid metabolic process"/>
    <property type="evidence" value="ECO:0007669"/>
    <property type="project" value="TreeGrafter"/>
</dbReference>
<dbReference type="Proteomes" id="UP000604475">
    <property type="component" value="Unassembled WGS sequence"/>
</dbReference>
<comment type="subcellular location">
    <subcellularLocation>
        <location evidence="1">Endomembrane system</location>
        <topology evidence="1">Multi-pass membrane protein</topology>
    </subcellularLocation>
</comment>
<dbReference type="RefSeq" id="WP_203030903.1">
    <property type="nucleotide sequence ID" value="NZ_JADWYV010000421.1"/>
</dbReference>
<evidence type="ECO:0000256" key="4">
    <source>
        <dbReference type="ARBA" id="ARBA00023002"/>
    </source>
</evidence>
<keyword evidence="5" id="KW-0443">Lipid metabolism</keyword>
<evidence type="ECO:0000256" key="7">
    <source>
        <dbReference type="SAM" id="Phobius"/>
    </source>
</evidence>
<protein>
    <submittedName>
        <fullName evidence="9">Sterol desaturase family protein</fullName>
    </submittedName>
</protein>
<dbReference type="GO" id="GO:0008610">
    <property type="term" value="P:lipid biosynthetic process"/>
    <property type="evidence" value="ECO:0007669"/>
    <property type="project" value="InterPro"/>
</dbReference>
<dbReference type="Pfam" id="PF04116">
    <property type="entry name" value="FA_hydroxylase"/>
    <property type="match status" value="1"/>
</dbReference>
<dbReference type="PANTHER" id="PTHR21624:SF1">
    <property type="entry name" value="ALKYLGLYCEROL MONOOXYGENASE"/>
    <property type="match status" value="1"/>
</dbReference>
<dbReference type="GO" id="GO:0005506">
    <property type="term" value="F:iron ion binding"/>
    <property type="evidence" value="ECO:0007669"/>
    <property type="project" value="InterPro"/>
</dbReference>
<feature type="transmembrane region" description="Helical" evidence="7">
    <location>
        <begin position="43"/>
        <end position="76"/>
    </location>
</feature>
<evidence type="ECO:0000256" key="5">
    <source>
        <dbReference type="ARBA" id="ARBA00023098"/>
    </source>
</evidence>
<accession>A0A937RLR6</accession>
<dbReference type="GO" id="GO:0016020">
    <property type="term" value="C:membrane"/>
    <property type="evidence" value="ECO:0007669"/>
    <property type="project" value="GOC"/>
</dbReference>
<evidence type="ECO:0000256" key="3">
    <source>
        <dbReference type="ARBA" id="ARBA00022989"/>
    </source>
</evidence>
<dbReference type="InterPro" id="IPR051689">
    <property type="entry name" value="Sterol_desaturase/TMEM195"/>
</dbReference>
<name>A0A937RLR6_9ACTN</name>
<organism evidence="9 10">
    <name type="scientific">Frankia nepalensis</name>
    <dbReference type="NCBI Taxonomy" id="1836974"/>
    <lineage>
        <taxon>Bacteria</taxon>
        <taxon>Bacillati</taxon>
        <taxon>Actinomycetota</taxon>
        <taxon>Actinomycetes</taxon>
        <taxon>Frankiales</taxon>
        <taxon>Frankiaceae</taxon>
        <taxon>Frankia</taxon>
    </lineage>
</organism>
<evidence type="ECO:0000259" key="8">
    <source>
        <dbReference type="Pfam" id="PF04116"/>
    </source>
</evidence>
<dbReference type="GO" id="GO:0050479">
    <property type="term" value="F:glyceryl-ether monooxygenase activity"/>
    <property type="evidence" value="ECO:0007669"/>
    <property type="project" value="TreeGrafter"/>
</dbReference>
<feature type="transmembrane region" description="Helical" evidence="7">
    <location>
        <begin position="6"/>
        <end position="22"/>
    </location>
</feature>
<dbReference type="AlphaFoldDB" id="A0A937RLR6"/>
<evidence type="ECO:0000256" key="2">
    <source>
        <dbReference type="ARBA" id="ARBA00022692"/>
    </source>
</evidence>
<sequence length="274" mass="30741">MIEVLVRLTLAFVVLLPVFALLERAFPGVPGQRRLRRGFWTDVAYWFVSVPMSRVVAFASATVAVLVVALPLGAPLSPDGLIDWLNRDTAISRQPAWAQVVELLLLGDFIAYWMHRLFHRNSRLWPFHAVHHSSTDLDWLSSVRVHPVNEALTTFAQFLPLLALGFRPGTLGPAAGILVLYAVFIHANLRWSFGPLRYIIATPVFHRWHHTSQEEGLDKNFAGFLPLWDLLFGTFYLPSGSQPTRFGIRGDSPPDGLGRQLLYPFRGPTSRPAG</sequence>
<dbReference type="PANTHER" id="PTHR21624">
    <property type="entry name" value="STEROL DESATURASE-RELATED PROTEIN"/>
    <property type="match status" value="1"/>
</dbReference>
<keyword evidence="4" id="KW-0560">Oxidoreductase</keyword>
<dbReference type="EMBL" id="JAEACQ010000326">
    <property type="protein sequence ID" value="MBL7632452.1"/>
    <property type="molecule type" value="Genomic_DNA"/>
</dbReference>
<keyword evidence="3 7" id="KW-1133">Transmembrane helix</keyword>
<dbReference type="InterPro" id="IPR006694">
    <property type="entry name" value="Fatty_acid_hydroxylase"/>
</dbReference>
<feature type="domain" description="Fatty acid hydroxylase" evidence="8">
    <location>
        <begin position="103"/>
        <end position="234"/>
    </location>
</feature>
<evidence type="ECO:0000256" key="1">
    <source>
        <dbReference type="ARBA" id="ARBA00004127"/>
    </source>
</evidence>
<evidence type="ECO:0000313" key="9">
    <source>
        <dbReference type="EMBL" id="MBL7632452.1"/>
    </source>
</evidence>